<name>A0A166ERL4_9AGAM</name>
<evidence type="ECO:0000313" key="2">
    <source>
        <dbReference type="EMBL" id="KZP16038.1"/>
    </source>
</evidence>
<organism evidence="2 3">
    <name type="scientific">Athelia psychrophila</name>
    <dbReference type="NCBI Taxonomy" id="1759441"/>
    <lineage>
        <taxon>Eukaryota</taxon>
        <taxon>Fungi</taxon>
        <taxon>Dikarya</taxon>
        <taxon>Basidiomycota</taxon>
        <taxon>Agaricomycotina</taxon>
        <taxon>Agaricomycetes</taxon>
        <taxon>Agaricomycetidae</taxon>
        <taxon>Atheliales</taxon>
        <taxon>Atheliaceae</taxon>
        <taxon>Athelia</taxon>
    </lineage>
</organism>
<dbReference type="AlphaFoldDB" id="A0A166ERL4"/>
<evidence type="ECO:0000256" key="1">
    <source>
        <dbReference type="SAM" id="MobiDB-lite"/>
    </source>
</evidence>
<evidence type="ECO:0000313" key="3">
    <source>
        <dbReference type="Proteomes" id="UP000076532"/>
    </source>
</evidence>
<gene>
    <name evidence="2" type="ORF">FIBSPDRAFT_68587</name>
</gene>
<dbReference type="Proteomes" id="UP000076532">
    <property type="component" value="Unassembled WGS sequence"/>
</dbReference>
<accession>A0A166ERL4</accession>
<keyword evidence="3" id="KW-1185">Reference proteome</keyword>
<feature type="region of interest" description="Disordered" evidence="1">
    <location>
        <begin position="1"/>
        <end position="29"/>
    </location>
</feature>
<protein>
    <submittedName>
        <fullName evidence="2">Uncharacterized protein</fullName>
    </submittedName>
</protein>
<sequence>MSVQRVPAVRTHSRRGDGAQGPAQLDPRHGCRKLELKTVPSGRTARMARRRGRMKLATLDVRGLNRASFPALASFLSALSAFEHLRLAFLEDIGADDLEATPIHLQASLKTLHITTPPLASPVLLLPSLLLLSAPRAARTVALTLTLPSLGPAHLRRLPWAKLTPSSSPPSSSTHALTVRVCGRPESILDEISPVLAQPQCLGTLVLFTGSALFRGVGFGA</sequence>
<proteinExistence type="predicted"/>
<reference evidence="2 3" key="1">
    <citation type="journal article" date="2016" name="Mol. Biol. Evol.">
        <title>Comparative Genomics of Early-Diverging Mushroom-Forming Fungi Provides Insights into the Origins of Lignocellulose Decay Capabilities.</title>
        <authorList>
            <person name="Nagy L.G."/>
            <person name="Riley R."/>
            <person name="Tritt A."/>
            <person name="Adam C."/>
            <person name="Daum C."/>
            <person name="Floudas D."/>
            <person name="Sun H."/>
            <person name="Yadav J.S."/>
            <person name="Pangilinan J."/>
            <person name="Larsson K.H."/>
            <person name="Matsuura K."/>
            <person name="Barry K."/>
            <person name="Labutti K."/>
            <person name="Kuo R."/>
            <person name="Ohm R.A."/>
            <person name="Bhattacharya S.S."/>
            <person name="Shirouzu T."/>
            <person name="Yoshinaga Y."/>
            <person name="Martin F.M."/>
            <person name="Grigoriev I.V."/>
            <person name="Hibbett D.S."/>
        </authorList>
    </citation>
    <scope>NUCLEOTIDE SEQUENCE [LARGE SCALE GENOMIC DNA]</scope>
    <source>
        <strain evidence="2 3">CBS 109695</strain>
    </source>
</reference>
<dbReference type="EMBL" id="KV417598">
    <property type="protein sequence ID" value="KZP16038.1"/>
    <property type="molecule type" value="Genomic_DNA"/>
</dbReference>